<dbReference type="Pfam" id="PF07690">
    <property type="entry name" value="MFS_1"/>
    <property type="match status" value="1"/>
</dbReference>
<keyword evidence="4 6" id="KW-1133">Transmembrane helix</keyword>
<evidence type="ECO:0000256" key="5">
    <source>
        <dbReference type="ARBA" id="ARBA00023136"/>
    </source>
</evidence>
<dbReference type="AlphaFoldDB" id="A0A562J182"/>
<dbReference type="GO" id="GO:0022857">
    <property type="term" value="F:transmembrane transporter activity"/>
    <property type="evidence" value="ECO:0007669"/>
    <property type="project" value="InterPro"/>
</dbReference>
<evidence type="ECO:0000256" key="1">
    <source>
        <dbReference type="ARBA" id="ARBA00004429"/>
    </source>
</evidence>
<dbReference type="Gene3D" id="1.20.1250.20">
    <property type="entry name" value="MFS general substrate transporter like domains"/>
    <property type="match status" value="2"/>
</dbReference>
<evidence type="ECO:0000256" key="2">
    <source>
        <dbReference type="ARBA" id="ARBA00022475"/>
    </source>
</evidence>
<evidence type="ECO:0000259" key="7">
    <source>
        <dbReference type="PROSITE" id="PS50850"/>
    </source>
</evidence>
<dbReference type="SUPFAM" id="SSF103473">
    <property type="entry name" value="MFS general substrate transporter"/>
    <property type="match status" value="1"/>
</dbReference>
<feature type="transmembrane region" description="Helical" evidence="6">
    <location>
        <begin position="282"/>
        <end position="301"/>
    </location>
</feature>
<feature type="transmembrane region" description="Helical" evidence="6">
    <location>
        <begin position="338"/>
        <end position="359"/>
    </location>
</feature>
<dbReference type="CDD" id="cd17394">
    <property type="entry name" value="MFS_FucP_like"/>
    <property type="match status" value="1"/>
</dbReference>
<feature type="transmembrane region" description="Helical" evidence="6">
    <location>
        <begin position="162"/>
        <end position="182"/>
    </location>
</feature>
<gene>
    <name evidence="8" type="ORF">LX59_00928</name>
</gene>
<keyword evidence="5 6" id="KW-0472">Membrane</keyword>
<evidence type="ECO:0000313" key="8">
    <source>
        <dbReference type="EMBL" id="TWH76883.1"/>
    </source>
</evidence>
<comment type="subcellular location">
    <subcellularLocation>
        <location evidence="1">Cell inner membrane</location>
        <topology evidence="1">Multi-pass membrane protein</topology>
    </subcellularLocation>
</comment>
<reference evidence="8 9" key="1">
    <citation type="submission" date="2019-07" db="EMBL/GenBank/DDBJ databases">
        <title>Genomic Encyclopedia of Type Strains, Phase I: the one thousand microbial genomes (KMG-I) project.</title>
        <authorList>
            <person name="Kyrpides N."/>
        </authorList>
    </citation>
    <scope>NUCLEOTIDE SEQUENCE [LARGE SCALE GENOMIC DNA]</scope>
    <source>
        <strain evidence="8 9">DSM 375</strain>
    </source>
</reference>
<evidence type="ECO:0000256" key="3">
    <source>
        <dbReference type="ARBA" id="ARBA00022692"/>
    </source>
</evidence>
<sequence>MIKIDLGLHDSLPETLGQSQRSTSIKTAFFLVTMLFFMWGFSHGLLDVLNHHFQQTLNISRAESGLIQTAYFGAYFVVALPIGMVMERFGHKTGILIGLLLFSLGALLFVPASWIGSFAPFLIALFVLACGLACLEVAANLYAAALGSSQTSIQRLNFAQSFNGLGVFLGPMIGASVLYAPPLHLGGEVIAPTSLIYVALAFLVLVLLVIFARTKLPDLSQKHATPAVETASAPSKPESLWRKTNFTFALVAQFCNIGAYVGVGAFFINFTLDHWAGITPQYSAYLLSLSMLGYMVGRFSGTWLMQYISPRSLLVINSLACTGLCLIAMLGLGKVSVLAVMGMYFFMSIMYPTIFGMGVHGLGQQTNKGGSILVMTLVGAAILPLVMGWLADTLGTAQSFVMPLVCYIIVALYGFSQQPIKSFVSAGLSAK</sequence>
<dbReference type="Proteomes" id="UP000319627">
    <property type="component" value="Unassembled WGS sequence"/>
</dbReference>
<feature type="transmembrane region" description="Helical" evidence="6">
    <location>
        <begin position="313"/>
        <end position="332"/>
    </location>
</feature>
<proteinExistence type="predicted"/>
<dbReference type="InterPro" id="IPR011701">
    <property type="entry name" value="MFS"/>
</dbReference>
<dbReference type="GO" id="GO:0005886">
    <property type="term" value="C:plasma membrane"/>
    <property type="evidence" value="ECO:0007669"/>
    <property type="project" value="UniProtKB-SubCell"/>
</dbReference>
<keyword evidence="9" id="KW-1185">Reference proteome</keyword>
<feature type="transmembrane region" description="Helical" evidence="6">
    <location>
        <begin position="194"/>
        <end position="212"/>
    </location>
</feature>
<feature type="domain" description="Major facilitator superfamily (MFS) profile" evidence="7">
    <location>
        <begin position="28"/>
        <end position="422"/>
    </location>
</feature>
<protein>
    <submittedName>
        <fullName evidence="8">FHS family L-fucose permease-like MFS transporter</fullName>
    </submittedName>
</protein>
<feature type="transmembrane region" description="Helical" evidence="6">
    <location>
        <begin position="246"/>
        <end position="270"/>
    </location>
</feature>
<dbReference type="PANTHER" id="PTHR43702:SF3">
    <property type="entry name" value="PROTEIN TSGA"/>
    <property type="match status" value="1"/>
</dbReference>
<feature type="transmembrane region" description="Helical" evidence="6">
    <location>
        <begin position="66"/>
        <end position="86"/>
    </location>
</feature>
<feature type="transmembrane region" description="Helical" evidence="6">
    <location>
        <begin position="371"/>
        <end position="391"/>
    </location>
</feature>
<accession>A0A562J182</accession>
<dbReference type="PANTHER" id="PTHR43702">
    <property type="entry name" value="L-FUCOSE-PROTON SYMPORTER"/>
    <property type="match status" value="1"/>
</dbReference>
<organism evidence="8 9">
    <name type="scientific">Azomonas agilis</name>
    <dbReference type="NCBI Taxonomy" id="116849"/>
    <lineage>
        <taxon>Bacteria</taxon>
        <taxon>Pseudomonadati</taxon>
        <taxon>Pseudomonadota</taxon>
        <taxon>Gammaproteobacteria</taxon>
        <taxon>Pseudomonadales</taxon>
        <taxon>Pseudomonadaceae</taxon>
        <taxon>Azomonas</taxon>
    </lineage>
</organism>
<dbReference type="RefSeq" id="WP_246118670.1">
    <property type="nucleotide sequence ID" value="NZ_VLKG01000002.1"/>
</dbReference>
<feature type="transmembrane region" description="Helical" evidence="6">
    <location>
        <begin position="28"/>
        <end position="46"/>
    </location>
</feature>
<dbReference type="InterPro" id="IPR050375">
    <property type="entry name" value="MFS_TsgA-like"/>
</dbReference>
<evidence type="ECO:0000256" key="6">
    <source>
        <dbReference type="SAM" id="Phobius"/>
    </source>
</evidence>
<name>A0A562J182_9GAMM</name>
<dbReference type="PROSITE" id="PS50850">
    <property type="entry name" value="MFS"/>
    <property type="match status" value="1"/>
</dbReference>
<feature type="transmembrane region" description="Helical" evidence="6">
    <location>
        <begin position="397"/>
        <end position="415"/>
    </location>
</feature>
<dbReference type="InterPro" id="IPR036259">
    <property type="entry name" value="MFS_trans_sf"/>
</dbReference>
<evidence type="ECO:0000256" key="4">
    <source>
        <dbReference type="ARBA" id="ARBA00022989"/>
    </source>
</evidence>
<dbReference type="EMBL" id="VLKG01000002">
    <property type="protein sequence ID" value="TWH76883.1"/>
    <property type="molecule type" value="Genomic_DNA"/>
</dbReference>
<dbReference type="InterPro" id="IPR020846">
    <property type="entry name" value="MFS_dom"/>
</dbReference>
<comment type="caution">
    <text evidence="8">The sequence shown here is derived from an EMBL/GenBank/DDBJ whole genome shotgun (WGS) entry which is preliminary data.</text>
</comment>
<feature type="transmembrane region" description="Helical" evidence="6">
    <location>
        <begin position="93"/>
        <end position="115"/>
    </location>
</feature>
<evidence type="ECO:0000313" key="9">
    <source>
        <dbReference type="Proteomes" id="UP000319627"/>
    </source>
</evidence>
<feature type="transmembrane region" description="Helical" evidence="6">
    <location>
        <begin position="121"/>
        <end position="142"/>
    </location>
</feature>
<keyword evidence="2" id="KW-1003">Cell membrane</keyword>
<keyword evidence="3 6" id="KW-0812">Transmembrane</keyword>